<gene>
    <name evidence="4" type="ORF">RB24_21605</name>
</gene>
<dbReference type="NCBIfam" id="TIGR00254">
    <property type="entry name" value="GGDEF"/>
    <property type="match status" value="1"/>
</dbReference>
<dbReference type="Gene3D" id="3.30.70.270">
    <property type="match status" value="1"/>
</dbReference>
<accession>A0ABX9BWY7</accession>
<comment type="catalytic activity">
    <reaction evidence="2">
        <text>2 GTP = 3',3'-c-di-GMP + 2 diphosphate</text>
        <dbReference type="Rhea" id="RHEA:24898"/>
        <dbReference type="ChEBI" id="CHEBI:33019"/>
        <dbReference type="ChEBI" id="CHEBI:37565"/>
        <dbReference type="ChEBI" id="CHEBI:58805"/>
        <dbReference type="EC" id="2.7.7.65"/>
    </reaction>
</comment>
<sequence length="188" mass="20231">MPLNLLTDHPHAPAMLDGMTCIPNRRYLDEQLQLAMHHASCSKSALSLVMFDVDFFNKYNALYGHIQGDYCLQDIARIVRSAQRRHGDLAARYGGEEFVLLLPDSDLAAARQLAQQVVDGVRALKIPHEGNAAGVITISAGVTSCVPPPGTPIADIFASADHALYHAKQAGRDQVQDCPTLSAVSGTA</sequence>
<dbReference type="InterPro" id="IPR000160">
    <property type="entry name" value="GGDEF_dom"/>
</dbReference>
<dbReference type="PANTHER" id="PTHR45138:SF9">
    <property type="entry name" value="DIGUANYLATE CYCLASE DGCM-RELATED"/>
    <property type="match status" value="1"/>
</dbReference>
<dbReference type="InterPro" id="IPR029787">
    <property type="entry name" value="Nucleotide_cyclase"/>
</dbReference>
<dbReference type="SMART" id="SM00267">
    <property type="entry name" value="GGDEF"/>
    <property type="match status" value="1"/>
</dbReference>
<evidence type="ECO:0000313" key="5">
    <source>
        <dbReference type="Proteomes" id="UP000248631"/>
    </source>
</evidence>
<protein>
    <recommendedName>
        <fullName evidence="1">diguanylate cyclase</fullName>
        <ecNumber evidence="1">2.7.7.65</ecNumber>
    </recommendedName>
</protein>
<dbReference type="EC" id="2.7.7.65" evidence="1"/>
<evidence type="ECO:0000259" key="3">
    <source>
        <dbReference type="PROSITE" id="PS50887"/>
    </source>
</evidence>
<dbReference type="InterPro" id="IPR043128">
    <property type="entry name" value="Rev_trsase/Diguanyl_cyclase"/>
</dbReference>
<dbReference type="EMBL" id="JUGD01000027">
    <property type="protein sequence ID" value="RAM62381.1"/>
    <property type="molecule type" value="Genomic_DNA"/>
</dbReference>
<dbReference type="Proteomes" id="UP000248631">
    <property type="component" value="Unassembled WGS sequence"/>
</dbReference>
<dbReference type="PROSITE" id="PS50887">
    <property type="entry name" value="GGDEF"/>
    <property type="match status" value="1"/>
</dbReference>
<organism evidence="4 5">
    <name type="scientific">Herbaspirillum rubrisubalbicans</name>
    <dbReference type="NCBI Taxonomy" id="80842"/>
    <lineage>
        <taxon>Bacteria</taxon>
        <taxon>Pseudomonadati</taxon>
        <taxon>Pseudomonadota</taxon>
        <taxon>Betaproteobacteria</taxon>
        <taxon>Burkholderiales</taxon>
        <taxon>Oxalobacteraceae</taxon>
        <taxon>Herbaspirillum</taxon>
    </lineage>
</organism>
<dbReference type="PANTHER" id="PTHR45138">
    <property type="entry name" value="REGULATORY COMPONENTS OF SENSORY TRANSDUCTION SYSTEM"/>
    <property type="match status" value="1"/>
</dbReference>
<dbReference type="Pfam" id="PF00990">
    <property type="entry name" value="GGDEF"/>
    <property type="match status" value="1"/>
</dbReference>
<evidence type="ECO:0000256" key="1">
    <source>
        <dbReference type="ARBA" id="ARBA00012528"/>
    </source>
</evidence>
<reference evidence="4 5" key="1">
    <citation type="submission" date="2014-12" db="EMBL/GenBank/DDBJ databases">
        <title>Complete genome sequence of Herbaspirillum rubrisubalbicans Os38.</title>
        <authorList>
            <person name="Chen M."/>
            <person name="An Q."/>
        </authorList>
    </citation>
    <scope>NUCLEOTIDE SEQUENCE [LARGE SCALE GENOMIC DNA]</scope>
    <source>
        <strain evidence="4 5">Os38</strain>
    </source>
</reference>
<dbReference type="RefSeq" id="WP_112069676.1">
    <property type="nucleotide sequence ID" value="NZ_JUGD01000027.1"/>
</dbReference>
<evidence type="ECO:0000256" key="2">
    <source>
        <dbReference type="ARBA" id="ARBA00034247"/>
    </source>
</evidence>
<name>A0ABX9BWY7_9BURK</name>
<comment type="caution">
    <text evidence="4">The sequence shown here is derived from an EMBL/GenBank/DDBJ whole genome shotgun (WGS) entry which is preliminary data.</text>
</comment>
<feature type="domain" description="GGDEF" evidence="3">
    <location>
        <begin position="44"/>
        <end position="180"/>
    </location>
</feature>
<dbReference type="InterPro" id="IPR050469">
    <property type="entry name" value="Diguanylate_Cyclase"/>
</dbReference>
<dbReference type="SUPFAM" id="SSF55073">
    <property type="entry name" value="Nucleotide cyclase"/>
    <property type="match status" value="1"/>
</dbReference>
<proteinExistence type="predicted"/>
<keyword evidence="5" id="KW-1185">Reference proteome</keyword>
<dbReference type="CDD" id="cd01949">
    <property type="entry name" value="GGDEF"/>
    <property type="match status" value="1"/>
</dbReference>
<evidence type="ECO:0000313" key="4">
    <source>
        <dbReference type="EMBL" id="RAM62381.1"/>
    </source>
</evidence>